<organism evidence="1 2">
    <name type="scientific">Neophaeococcomyces mojaviensis</name>
    <dbReference type="NCBI Taxonomy" id="3383035"/>
    <lineage>
        <taxon>Eukaryota</taxon>
        <taxon>Fungi</taxon>
        <taxon>Dikarya</taxon>
        <taxon>Ascomycota</taxon>
        <taxon>Pezizomycotina</taxon>
        <taxon>Eurotiomycetes</taxon>
        <taxon>Chaetothyriomycetidae</taxon>
        <taxon>Chaetothyriales</taxon>
        <taxon>Chaetothyriales incertae sedis</taxon>
        <taxon>Neophaeococcomyces</taxon>
    </lineage>
</organism>
<accession>A0ACC2ZY33</accession>
<dbReference type="Proteomes" id="UP001172386">
    <property type="component" value="Unassembled WGS sequence"/>
</dbReference>
<dbReference type="EMBL" id="JAPDRQ010000189">
    <property type="protein sequence ID" value="KAJ9652631.1"/>
    <property type="molecule type" value="Genomic_DNA"/>
</dbReference>
<gene>
    <name evidence="1" type="ORF">H2198_008111</name>
</gene>
<comment type="caution">
    <text evidence="1">The sequence shown here is derived from an EMBL/GenBank/DDBJ whole genome shotgun (WGS) entry which is preliminary data.</text>
</comment>
<keyword evidence="2" id="KW-1185">Reference proteome</keyword>
<protein>
    <submittedName>
        <fullName evidence="1">Uncharacterized protein</fullName>
    </submittedName>
</protein>
<evidence type="ECO:0000313" key="2">
    <source>
        <dbReference type="Proteomes" id="UP001172386"/>
    </source>
</evidence>
<proteinExistence type="predicted"/>
<reference evidence="1" key="1">
    <citation type="submission" date="2022-10" db="EMBL/GenBank/DDBJ databases">
        <title>Culturing micro-colonial fungi from biological soil crusts in the Mojave desert and describing Neophaeococcomyces mojavensis, and introducing the new genera and species Taxawa tesnikishii.</title>
        <authorList>
            <person name="Kurbessoian T."/>
            <person name="Stajich J.E."/>
        </authorList>
    </citation>
    <scope>NUCLEOTIDE SEQUENCE</scope>
    <source>
        <strain evidence="1">JES_112</strain>
    </source>
</reference>
<evidence type="ECO:0000313" key="1">
    <source>
        <dbReference type="EMBL" id="KAJ9652631.1"/>
    </source>
</evidence>
<sequence length="156" mass="17396">MPYQWTAERERLMLLLAVSSSNLKPSADTWAAVASLLGEGLSPSAVSQKYYKLRKESVKLYNGIPILTPPTTPSKRKASLNDDEEMKHQTPTKRAKKSVKKEEALEAEACSDYSNLSGYSIYQNPFAQIPFSPYGMEQMPMKAEEGNGFLVGRENN</sequence>
<name>A0ACC2ZY33_9EURO</name>